<feature type="chain" id="PRO_5045363572" evidence="4">
    <location>
        <begin position="23"/>
        <end position="205"/>
    </location>
</feature>
<sequence length="205" mass="23076">MYTRQLFVKNGLFLAAIAGVFAACQQGNNKTAAKNGADSSAQAAAADGLGGQKLAFVDIDSLEAHYNYFKEKKAELDKKKEGAQNDIVGRERQLQNELYTLQQRAPNMTQQEGQAAEAGLQKKAQQHEQYKQNLIAQLQTQEAQFNEDLQKRLNETIKKFNADKRYAFIFSYREGASNILYKDEAYDITKEVIEQLNAETPAQKK</sequence>
<dbReference type="Pfam" id="PF03938">
    <property type="entry name" value="OmpH"/>
    <property type="match status" value="1"/>
</dbReference>
<feature type="coiled-coil region" evidence="3">
    <location>
        <begin position="124"/>
        <end position="155"/>
    </location>
</feature>
<dbReference type="Proteomes" id="UP000679126">
    <property type="component" value="Unassembled WGS sequence"/>
</dbReference>
<evidence type="ECO:0000313" key="5">
    <source>
        <dbReference type="EMBL" id="MBO9150971.1"/>
    </source>
</evidence>
<organism evidence="5 6">
    <name type="scientific">Chitinophaga chungangae</name>
    <dbReference type="NCBI Taxonomy" id="2821488"/>
    <lineage>
        <taxon>Bacteria</taxon>
        <taxon>Pseudomonadati</taxon>
        <taxon>Bacteroidota</taxon>
        <taxon>Chitinophagia</taxon>
        <taxon>Chitinophagales</taxon>
        <taxon>Chitinophagaceae</taxon>
        <taxon>Chitinophaga</taxon>
    </lineage>
</organism>
<evidence type="ECO:0000256" key="4">
    <source>
        <dbReference type="SAM" id="SignalP"/>
    </source>
</evidence>
<name>A0ABS3Y8K5_9BACT</name>
<dbReference type="PANTHER" id="PTHR35089:SF1">
    <property type="entry name" value="CHAPERONE PROTEIN SKP"/>
    <property type="match status" value="1"/>
</dbReference>
<feature type="signal peptide" evidence="4">
    <location>
        <begin position="1"/>
        <end position="22"/>
    </location>
</feature>
<dbReference type="InterPro" id="IPR005632">
    <property type="entry name" value="Chaperone_Skp"/>
</dbReference>
<dbReference type="Gene3D" id="3.30.910.20">
    <property type="entry name" value="Skp domain"/>
    <property type="match status" value="1"/>
</dbReference>
<dbReference type="RefSeq" id="WP_209142714.1">
    <property type="nucleotide sequence ID" value="NZ_JAGHKP010000001.1"/>
</dbReference>
<accession>A0ABS3Y8K5</accession>
<keyword evidence="3" id="KW-0175">Coiled coil</keyword>
<evidence type="ECO:0000256" key="1">
    <source>
        <dbReference type="ARBA" id="ARBA00009091"/>
    </source>
</evidence>
<dbReference type="PROSITE" id="PS51257">
    <property type="entry name" value="PROKAR_LIPOPROTEIN"/>
    <property type="match status" value="1"/>
</dbReference>
<protein>
    <submittedName>
        <fullName evidence="5">OmpH family outer membrane protein</fullName>
    </submittedName>
</protein>
<comment type="similarity">
    <text evidence="1">Belongs to the Skp family.</text>
</comment>
<comment type="caution">
    <text evidence="5">The sequence shown here is derived from an EMBL/GenBank/DDBJ whole genome shotgun (WGS) entry which is preliminary data.</text>
</comment>
<evidence type="ECO:0000313" key="6">
    <source>
        <dbReference type="Proteomes" id="UP000679126"/>
    </source>
</evidence>
<reference evidence="6" key="1">
    <citation type="submission" date="2021-03" db="EMBL/GenBank/DDBJ databases">
        <title>Assistant Professor.</title>
        <authorList>
            <person name="Huq M.A."/>
        </authorList>
    </citation>
    <scope>NUCLEOTIDE SEQUENCE [LARGE SCALE GENOMIC DNA]</scope>
    <source>
        <strain evidence="6">MAH-28</strain>
    </source>
</reference>
<dbReference type="SMART" id="SM00935">
    <property type="entry name" value="OmpH"/>
    <property type="match status" value="1"/>
</dbReference>
<dbReference type="InterPro" id="IPR024930">
    <property type="entry name" value="Skp_dom_sf"/>
</dbReference>
<dbReference type="PANTHER" id="PTHR35089">
    <property type="entry name" value="CHAPERONE PROTEIN SKP"/>
    <property type="match status" value="1"/>
</dbReference>
<dbReference type="EMBL" id="JAGHKP010000001">
    <property type="protein sequence ID" value="MBO9150971.1"/>
    <property type="molecule type" value="Genomic_DNA"/>
</dbReference>
<evidence type="ECO:0000256" key="3">
    <source>
        <dbReference type="SAM" id="Coils"/>
    </source>
</evidence>
<keyword evidence="2 4" id="KW-0732">Signal</keyword>
<keyword evidence="6" id="KW-1185">Reference proteome</keyword>
<evidence type="ECO:0000256" key="2">
    <source>
        <dbReference type="ARBA" id="ARBA00022729"/>
    </source>
</evidence>
<dbReference type="SUPFAM" id="SSF111384">
    <property type="entry name" value="OmpH-like"/>
    <property type="match status" value="1"/>
</dbReference>
<proteinExistence type="inferred from homology"/>
<gene>
    <name evidence="5" type="ORF">J7I43_02050</name>
</gene>